<evidence type="ECO:0000313" key="2">
    <source>
        <dbReference type="EMBL" id="GJE98488.1"/>
    </source>
</evidence>
<evidence type="ECO:0000313" key="3">
    <source>
        <dbReference type="Proteomes" id="UP000703269"/>
    </source>
</evidence>
<comment type="caution">
    <text evidence="2">The sequence shown here is derived from an EMBL/GenBank/DDBJ whole genome shotgun (WGS) entry which is preliminary data.</text>
</comment>
<accession>A0A9P3LKE8</accession>
<dbReference type="OrthoDB" id="196165at2759"/>
<gene>
    <name evidence="2" type="ORF">PsYK624_147200</name>
</gene>
<keyword evidence="3" id="KW-1185">Reference proteome</keyword>
<feature type="region of interest" description="Disordered" evidence="1">
    <location>
        <begin position="196"/>
        <end position="227"/>
    </location>
</feature>
<dbReference type="AlphaFoldDB" id="A0A9P3LKE8"/>
<name>A0A9P3LKE8_9APHY</name>
<organism evidence="2 3">
    <name type="scientific">Phanerochaete sordida</name>
    <dbReference type="NCBI Taxonomy" id="48140"/>
    <lineage>
        <taxon>Eukaryota</taxon>
        <taxon>Fungi</taxon>
        <taxon>Dikarya</taxon>
        <taxon>Basidiomycota</taxon>
        <taxon>Agaricomycotina</taxon>
        <taxon>Agaricomycetes</taxon>
        <taxon>Polyporales</taxon>
        <taxon>Phanerochaetaceae</taxon>
        <taxon>Phanerochaete</taxon>
    </lineage>
</organism>
<protein>
    <submittedName>
        <fullName evidence="2">Uncharacterized protein</fullName>
    </submittedName>
</protein>
<proteinExistence type="predicted"/>
<dbReference type="Proteomes" id="UP000703269">
    <property type="component" value="Unassembled WGS sequence"/>
</dbReference>
<dbReference type="EMBL" id="BPQB01000089">
    <property type="protein sequence ID" value="GJE98488.1"/>
    <property type="molecule type" value="Genomic_DNA"/>
</dbReference>
<sequence length="309" mass="34112">MYTQVANLLFTEREDSIWDSETLFPGESRSLSVAPPVGVFANTDYPLLLSNQNANPMSLKSLDELSLSLNAPPPLPEVRPMSWRDAAAEAAEGIHYVKERFPSEHVSYLSPPFRKEPIQVEPNEKVVLLDEVSDFAVRVRKLDDGTVGVVPAWDIEDPLERLARLNMELNEIVTSPTSPGFRRTFTTAFPNATFLHAAPPGDGTLSSPEMSSDDDLPATPTSAGPTPRVARLDAARKVQFAATPRKTVFRYLRPEHFDAGDDDAAWDGWEEHEGGVEAEFPAGVSAEDAAAWSERLGRPRLRRQDAYLA</sequence>
<evidence type="ECO:0000256" key="1">
    <source>
        <dbReference type="SAM" id="MobiDB-lite"/>
    </source>
</evidence>
<reference evidence="2 3" key="1">
    <citation type="submission" date="2021-08" db="EMBL/GenBank/DDBJ databases">
        <title>Draft Genome Sequence of Phanerochaete sordida strain YK-624.</title>
        <authorList>
            <person name="Mori T."/>
            <person name="Dohra H."/>
            <person name="Suzuki T."/>
            <person name="Kawagishi H."/>
            <person name="Hirai H."/>
        </authorList>
    </citation>
    <scope>NUCLEOTIDE SEQUENCE [LARGE SCALE GENOMIC DNA]</scope>
    <source>
        <strain evidence="2 3">YK-624</strain>
    </source>
</reference>